<dbReference type="InterPro" id="IPR011333">
    <property type="entry name" value="SKP1/BTB/POZ_sf"/>
</dbReference>
<sequence>MTEPFIINVGGRSFTTLRPTLEQSPFLKAMLSKEWADRICCVNGVPFVDRSPLLFEHVLDFLRSSVPPIFWTRVNGFDLSLYARLAPEADYFQLDALATWIRKRQYIYSIRTTSSIDVVPLSDCSRGKLHWGDIEQEFEPGTVSTVSKSGKSTNLNKRLLLRERELQLPESL</sequence>
<dbReference type="InterPro" id="IPR003131">
    <property type="entry name" value="T1-type_BTB"/>
</dbReference>
<dbReference type="CDD" id="cd18316">
    <property type="entry name" value="BTB_POZ_KCTD-like"/>
    <property type="match status" value="1"/>
</dbReference>
<keyword evidence="3" id="KW-1185">Reference proteome</keyword>
<protein>
    <recommendedName>
        <fullName evidence="1">BTB domain-containing protein</fullName>
    </recommendedName>
</protein>
<dbReference type="GO" id="GO:0051260">
    <property type="term" value="P:protein homooligomerization"/>
    <property type="evidence" value="ECO:0007669"/>
    <property type="project" value="InterPro"/>
</dbReference>
<dbReference type="SUPFAM" id="SSF54695">
    <property type="entry name" value="POZ domain"/>
    <property type="match status" value="1"/>
</dbReference>
<dbReference type="Proteomes" id="UP000244855">
    <property type="component" value="Unassembled WGS sequence"/>
</dbReference>
<dbReference type="PANTHER" id="PTHR14499:SF136">
    <property type="entry name" value="GH08630P"/>
    <property type="match status" value="1"/>
</dbReference>
<organism evidence="2 3">
    <name type="scientific">Periconia macrospinosa</name>
    <dbReference type="NCBI Taxonomy" id="97972"/>
    <lineage>
        <taxon>Eukaryota</taxon>
        <taxon>Fungi</taxon>
        <taxon>Dikarya</taxon>
        <taxon>Ascomycota</taxon>
        <taxon>Pezizomycotina</taxon>
        <taxon>Dothideomycetes</taxon>
        <taxon>Pleosporomycetidae</taxon>
        <taxon>Pleosporales</taxon>
        <taxon>Massarineae</taxon>
        <taxon>Periconiaceae</taxon>
        <taxon>Periconia</taxon>
    </lineage>
</organism>
<dbReference type="OrthoDB" id="2414723at2759"/>
<dbReference type="Gene3D" id="3.30.710.10">
    <property type="entry name" value="Potassium Channel Kv1.1, Chain A"/>
    <property type="match status" value="1"/>
</dbReference>
<dbReference type="PANTHER" id="PTHR14499">
    <property type="entry name" value="POTASSIUM CHANNEL TETRAMERIZATION DOMAIN-CONTAINING"/>
    <property type="match status" value="1"/>
</dbReference>
<dbReference type="SMART" id="SM00225">
    <property type="entry name" value="BTB"/>
    <property type="match status" value="1"/>
</dbReference>
<feature type="domain" description="BTB" evidence="1">
    <location>
        <begin position="3"/>
        <end position="109"/>
    </location>
</feature>
<dbReference type="InterPro" id="IPR000210">
    <property type="entry name" value="BTB/POZ_dom"/>
</dbReference>
<gene>
    <name evidence="2" type="ORF">DM02DRAFT_678297</name>
</gene>
<evidence type="ECO:0000259" key="1">
    <source>
        <dbReference type="SMART" id="SM00225"/>
    </source>
</evidence>
<name>A0A2V1CZ05_9PLEO</name>
<evidence type="ECO:0000313" key="2">
    <source>
        <dbReference type="EMBL" id="PVH90982.1"/>
    </source>
</evidence>
<dbReference type="AlphaFoldDB" id="A0A2V1CZ05"/>
<reference evidence="2 3" key="1">
    <citation type="journal article" date="2018" name="Sci. Rep.">
        <title>Comparative genomics provides insights into the lifestyle and reveals functional heterogeneity of dark septate endophytic fungi.</title>
        <authorList>
            <person name="Knapp D.G."/>
            <person name="Nemeth J.B."/>
            <person name="Barry K."/>
            <person name="Hainaut M."/>
            <person name="Henrissat B."/>
            <person name="Johnson J."/>
            <person name="Kuo A."/>
            <person name="Lim J.H.P."/>
            <person name="Lipzen A."/>
            <person name="Nolan M."/>
            <person name="Ohm R.A."/>
            <person name="Tamas L."/>
            <person name="Grigoriev I.V."/>
            <person name="Spatafora J.W."/>
            <person name="Nagy L.G."/>
            <person name="Kovacs G.M."/>
        </authorList>
    </citation>
    <scope>NUCLEOTIDE SEQUENCE [LARGE SCALE GENOMIC DNA]</scope>
    <source>
        <strain evidence="2 3">DSE2036</strain>
    </source>
</reference>
<dbReference type="EMBL" id="KZ806006">
    <property type="protein sequence ID" value="PVH90982.1"/>
    <property type="molecule type" value="Genomic_DNA"/>
</dbReference>
<dbReference type="STRING" id="97972.A0A2V1CZ05"/>
<accession>A0A2V1CZ05</accession>
<dbReference type="Pfam" id="PF02214">
    <property type="entry name" value="BTB_2"/>
    <property type="match status" value="1"/>
</dbReference>
<proteinExistence type="predicted"/>
<evidence type="ECO:0000313" key="3">
    <source>
        <dbReference type="Proteomes" id="UP000244855"/>
    </source>
</evidence>